<evidence type="ECO:0000256" key="13">
    <source>
        <dbReference type="ARBA" id="ARBA00022917"/>
    </source>
</evidence>
<dbReference type="Pfam" id="PF02912">
    <property type="entry name" value="Phe_tRNA-synt_N"/>
    <property type="match status" value="1"/>
</dbReference>
<comment type="cofactor">
    <cofactor evidence="1">
        <name>Mg(2+)</name>
        <dbReference type="ChEBI" id="CHEBI:18420"/>
    </cofactor>
</comment>
<dbReference type="Gene3D" id="2.40.50.140">
    <property type="entry name" value="Nucleic acid-binding proteins"/>
    <property type="match status" value="1"/>
</dbReference>
<gene>
    <name evidence="20" type="ORF">TrCOL_g957</name>
</gene>
<feature type="domain" description="TRNA-binding" evidence="19">
    <location>
        <begin position="413"/>
        <end position="516"/>
    </location>
</feature>
<dbReference type="Proteomes" id="UP001165065">
    <property type="component" value="Unassembled WGS sequence"/>
</dbReference>
<keyword evidence="12 16" id="KW-0694">RNA-binding</keyword>
<reference evidence="21" key="1">
    <citation type="journal article" date="2023" name="Commun. Biol.">
        <title>Genome analysis of Parmales, the sister group of diatoms, reveals the evolutionary specialization of diatoms from phago-mixotrophs to photoautotrophs.</title>
        <authorList>
            <person name="Ban H."/>
            <person name="Sato S."/>
            <person name="Yoshikawa S."/>
            <person name="Yamada K."/>
            <person name="Nakamura Y."/>
            <person name="Ichinomiya M."/>
            <person name="Sato N."/>
            <person name="Blanc-Mathieu R."/>
            <person name="Endo H."/>
            <person name="Kuwata A."/>
            <person name="Ogata H."/>
        </authorList>
    </citation>
    <scope>NUCLEOTIDE SEQUENCE [LARGE SCALE GENOMIC DNA]</scope>
</reference>
<dbReference type="GO" id="GO:0004826">
    <property type="term" value="F:phenylalanine-tRNA ligase activity"/>
    <property type="evidence" value="ECO:0007669"/>
    <property type="project" value="InterPro"/>
</dbReference>
<comment type="subcellular location">
    <subcellularLocation>
        <location evidence="2">Cytoplasm</location>
    </subcellularLocation>
</comment>
<dbReference type="InterPro" id="IPR006195">
    <property type="entry name" value="aa-tRNA-synth_II"/>
</dbReference>
<keyword evidence="13" id="KW-0648">Protein biosynthesis</keyword>
<keyword evidence="8" id="KW-0479">Metal-binding</keyword>
<dbReference type="InterPro" id="IPR045864">
    <property type="entry name" value="aa-tRNA-synth_II/BPL/LPL"/>
</dbReference>
<sequence length="576" mass="64122">MNQGSISLIPKTYHRLSPLQSSIKPQIETTGEEAIASIASATSSSEIESLRVSLLGKKGSITGMMSLMRDLQNEEKKEFGRTVNEVKGNIEKALEARKEEVEREELMVKMESERIDVTTPGIMSQGVGRRHPLSMTMERATEIFMSLGYDTVTECEESPEIESDYYCFEALNCPPDHPARDMQDSFYLNDPDGPEETYMLRTHTSAVQIHQMEKRKPPFRIVAPGRVYRKDDIDATHSLIFHQVEILAIEERGVLTLGDLKGTVEYFLKQMFGPEIKVRFRGSYFPFTEPSMEVDVWFRGKWLEVLGCGMVDPRVLEKAGIDPEKYSGFAAGFGAERFAMVTYGITDIREFYNGDLRFLDQFPHFKDQGMKAFLEGRGTSDVEAEEGGGDKEEKVEKKEKKKADPPAAGAELDISKLEFKVGTITKVWEHPDSDKLWCEEIDCGEESPRTICSGLRAHYSASDLEGKKVVVFSNLKKRKLGGIPSDGMVLCSFTDDDSKVVLIEPPSDAENGEVCKFEGYEGEPATGNQIDKKKMVQAIMPDLKTDGDGNVVWKGVEMKVGGGTVGGGGLKDVQVG</sequence>
<keyword evidence="11" id="KW-0460">Magnesium</keyword>
<evidence type="ECO:0000256" key="5">
    <source>
        <dbReference type="ARBA" id="ARBA00015409"/>
    </source>
</evidence>
<keyword evidence="9" id="KW-0547">Nucleotide-binding</keyword>
<dbReference type="CDD" id="cd02799">
    <property type="entry name" value="tRNA_bind_EMAP-II_like"/>
    <property type="match status" value="1"/>
</dbReference>
<evidence type="ECO:0000256" key="3">
    <source>
        <dbReference type="ARBA" id="ARBA00010207"/>
    </source>
</evidence>
<dbReference type="GO" id="GO:0006432">
    <property type="term" value="P:phenylalanyl-tRNA aminoacylation"/>
    <property type="evidence" value="ECO:0007669"/>
    <property type="project" value="InterPro"/>
</dbReference>
<dbReference type="InterPro" id="IPR010978">
    <property type="entry name" value="tRNA-bd_arm"/>
</dbReference>
<dbReference type="EMBL" id="BRYA01001456">
    <property type="protein sequence ID" value="GMI43572.1"/>
    <property type="molecule type" value="Genomic_DNA"/>
</dbReference>
<evidence type="ECO:0000256" key="16">
    <source>
        <dbReference type="PROSITE-ProRule" id="PRU00209"/>
    </source>
</evidence>
<proteinExistence type="inferred from homology"/>
<dbReference type="PROSITE" id="PS50886">
    <property type="entry name" value="TRBD"/>
    <property type="match status" value="1"/>
</dbReference>
<dbReference type="OrthoDB" id="4457at2759"/>
<dbReference type="HAMAP" id="MF_00281">
    <property type="entry name" value="Phe_tRNA_synth_alpha1"/>
    <property type="match status" value="1"/>
</dbReference>
<dbReference type="Pfam" id="PF01588">
    <property type="entry name" value="tRNA_bind"/>
    <property type="match status" value="1"/>
</dbReference>
<dbReference type="InterPro" id="IPR004188">
    <property type="entry name" value="Phe-tRNA_ligase_II_N"/>
</dbReference>
<evidence type="ECO:0000256" key="14">
    <source>
        <dbReference type="ARBA" id="ARBA00023146"/>
    </source>
</evidence>
<evidence type="ECO:0000259" key="18">
    <source>
        <dbReference type="PROSITE" id="PS50862"/>
    </source>
</evidence>
<dbReference type="GO" id="GO:0000049">
    <property type="term" value="F:tRNA binding"/>
    <property type="evidence" value="ECO:0007669"/>
    <property type="project" value="UniProtKB-UniRule"/>
</dbReference>
<evidence type="ECO:0000256" key="2">
    <source>
        <dbReference type="ARBA" id="ARBA00004496"/>
    </source>
</evidence>
<evidence type="ECO:0000256" key="1">
    <source>
        <dbReference type="ARBA" id="ARBA00001946"/>
    </source>
</evidence>
<evidence type="ECO:0000259" key="19">
    <source>
        <dbReference type="PROSITE" id="PS50886"/>
    </source>
</evidence>
<evidence type="ECO:0000256" key="9">
    <source>
        <dbReference type="ARBA" id="ARBA00022741"/>
    </source>
</evidence>
<evidence type="ECO:0000313" key="20">
    <source>
        <dbReference type="EMBL" id="GMI43572.1"/>
    </source>
</evidence>
<evidence type="ECO:0000256" key="7">
    <source>
        <dbReference type="ARBA" id="ARBA00022598"/>
    </source>
</evidence>
<evidence type="ECO:0000256" key="6">
    <source>
        <dbReference type="ARBA" id="ARBA00022555"/>
    </source>
</evidence>
<dbReference type="NCBIfam" id="TIGR00468">
    <property type="entry name" value="pheS"/>
    <property type="match status" value="1"/>
</dbReference>
<evidence type="ECO:0000256" key="4">
    <source>
        <dbReference type="ARBA" id="ARBA00011209"/>
    </source>
</evidence>
<name>A0A9W7LBL0_9STRA</name>
<dbReference type="InterPro" id="IPR004529">
    <property type="entry name" value="Phe-tRNA-synth_IIc_asu"/>
</dbReference>
<dbReference type="AlphaFoldDB" id="A0A9W7LBL0"/>
<organism evidence="20 21">
    <name type="scientific">Triparma columacea</name>
    <dbReference type="NCBI Taxonomy" id="722753"/>
    <lineage>
        <taxon>Eukaryota</taxon>
        <taxon>Sar</taxon>
        <taxon>Stramenopiles</taxon>
        <taxon>Ochrophyta</taxon>
        <taxon>Bolidophyceae</taxon>
        <taxon>Parmales</taxon>
        <taxon>Triparmaceae</taxon>
        <taxon>Triparma</taxon>
    </lineage>
</organism>
<evidence type="ECO:0000256" key="12">
    <source>
        <dbReference type="ARBA" id="ARBA00022884"/>
    </source>
</evidence>
<dbReference type="InterPro" id="IPR002319">
    <property type="entry name" value="Phenylalanyl-tRNA_Synthase"/>
</dbReference>
<evidence type="ECO:0000313" key="21">
    <source>
        <dbReference type="Proteomes" id="UP001165065"/>
    </source>
</evidence>
<feature type="compositionally biased region" description="Basic and acidic residues" evidence="17">
    <location>
        <begin position="388"/>
        <end position="404"/>
    </location>
</feature>
<dbReference type="GO" id="GO:0005524">
    <property type="term" value="F:ATP binding"/>
    <property type="evidence" value="ECO:0007669"/>
    <property type="project" value="UniProtKB-KW"/>
</dbReference>
<dbReference type="SUPFAM" id="SSF55681">
    <property type="entry name" value="Class II aaRS and biotin synthetases"/>
    <property type="match status" value="1"/>
</dbReference>
<dbReference type="InterPro" id="IPR051270">
    <property type="entry name" value="Tyrosine-tRNA_ligase_regulator"/>
</dbReference>
<feature type="domain" description="Aminoacyl-transfer RNA synthetases class-II family profile" evidence="18">
    <location>
        <begin position="157"/>
        <end position="363"/>
    </location>
</feature>
<keyword evidence="6 16" id="KW-0820">tRNA-binding</keyword>
<dbReference type="GO" id="GO:0046872">
    <property type="term" value="F:metal ion binding"/>
    <property type="evidence" value="ECO:0007669"/>
    <property type="project" value="UniProtKB-KW"/>
</dbReference>
<keyword evidence="7" id="KW-0436">Ligase</keyword>
<evidence type="ECO:0000256" key="17">
    <source>
        <dbReference type="SAM" id="MobiDB-lite"/>
    </source>
</evidence>
<evidence type="ECO:0000256" key="8">
    <source>
        <dbReference type="ARBA" id="ARBA00022723"/>
    </source>
</evidence>
<keyword evidence="21" id="KW-1185">Reference proteome</keyword>
<dbReference type="PROSITE" id="PS50862">
    <property type="entry name" value="AA_TRNA_LIGASE_II"/>
    <property type="match status" value="1"/>
</dbReference>
<dbReference type="CDD" id="cd00496">
    <property type="entry name" value="PheRS_alpha_core"/>
    <property type="match status" value="1"/>
</dbReference>
<evidence type="ECO:0000256" key="11">
    <source>
        <dbReference type="ARBA" id="ARBA00022842"/>
    </source>
</evidence>
<protein>
    <recommendedName>
        <fullName evidence="5">Phenylalanine--tRNA ligase alpha subunit</fullName>
    </recommendedName>
    <alternativeName>
        <fullName evidence="15">Phenylalanyl-tRNA synthetase alpha subunit</fullName>
    </alternativeName>
</protein>
<dbReference type="Gene3D" id="3.30.930.10">
    <property type="entry name" value="Bira Bifunctional Protein, Domain 2"/>
    <property type="match status" value="1"/>
</dbReference>
<dbReference type="GO" id="GO:0005737">
    <property type="term" value="C:cytoplasm"/>
    <property type="evidence" value="ECO:0007669"/>
    <property type="project" value="UniProtKB-SubCell"/>
</dbReference>
<comment type="caution">
    <text evidence="20">The sequence shown here is derived from an EMBL/GenBank/DDBJ whole genome shotgun (WGS) entry which is preliminary data.</text>
</comment>
<comment type="subunit">
    <text evidence="4">Tetramer of two alpha and two beta subunits.</text>
</comment>
<accession>A0A9W7LBL0</accession>
<dbReference type="InterPro" id="IPR002547">
    <property type="entry name" value="tRNA-bd_dom"/>
</dbReference>
<evidence type="ECO:0000256" key="15">
    <source>
        <dbReference type="ARBA" id="ARBA00030612"/>
    </source>
</evidence>
<dbReference type="InterPro" id="IPR022911">
    <property type="entry name" value="Phe_tRNA_ligase_alpha1_bac"/>
</dbReference>
<dbReference type="PANTHER" id="PTHR11586:SF33">
    <property type="entry name" value="AMINOACYL TRNA SYNTHASE COMPLEX-INTERACTING MULTIFUNCTIONAL PROTEIN 1"/>
    <property type="match status" value="1"/>
</dbReference>
<keyword evidence="10" id="KW-0067">ATP-binding</keyword>
<keyword evidence="14" id="KW-0030">Aminoacyl-tRNA synthetase</keyword>
<feature type="region of interest" description="Disordered" evidence="17">
    <location>
        <begin position="376"/>
        <end position="407"/>
    </location>
</feature>
<dbReference type="Pfam" id="PF01409">
    <property type="entry name" value="tRNA-synt_2d"/>
    <property type="match status" value="1"/>
</dbReference>
<comment type="similarity">
    <text evidence="3">Belongs to the class-II aminoacyl-tRNA synthetase family. Phe-tRNA synthetase alpha subunit type 1 subfamily.</text>
</comment>
<dbReference type="SUPFAM" id="SSF46589">
    <property type="entry name" value="tRNA-binding arm"/>
    <property type="match status" value="1"/>
</dbReference>
<evidence type="ECO:0000256" key="10">
    <source>
        <dbReference type="ARBA" id="ARBA00022840"/>
    </source>
</evidence>
<dbReference type="SUPFAM" id="SSF50249">
    <property type="entry name" value="Nucleic acid-binding proteins"/>
    <property type="match status" value="1"/>
</dbReference>
<dbReference type="InterPro" id="IPR012340">
    <property type="entry name" value="NA-bd_OB-fold"/>
</dbReference>
<dbReference type="PANTHER" id="PTHR11586">
    <property type="entry name" value="TRNA-AMINOACYLATION COFACTOR ARC1 FAMILY MEMBER"/>
    <property type="match status" value="1"/>
</dbReference>